<dbReference type="AlphaFoldDB" id="A0A2H1ECF8"/>
<keyword evidence="3" id="KW-1185">Reference proteome</keyword>
<dbReference type="OrthoDB" id="1151161at2"/>
<dbReference type="GeneID" id="47724154"/>
<dbReference type="Proteomes" id="UP000231564">
    <property type="component" value="Chromosome MARIT"/>
</dbReference>
<organism evidence="2 3">
    <name type="scientific">Tenacibaculum maritimum NCIMB 2154</name>
    <dbReference type="NCBI Taxonomy" id="1349785"/>
    <lineage>
        <taxon>Bacteria</taxon>
        <taxon>Pseudomonadati</taxon>
        <taxon>Bacteroidota</taxon>
        <taxon>Flavobacteriia</taxon>
        <taxon>Flavobacteriales</taxon>
        <taxon>Flavobacteriaceae</taxon>
        <taxon>Tenacibaculum</taxon>
    </lineage>
</organism>
<sequence length="90" mass="9776">MEKFSSFFDNLFNNIRSNPSLAGFVISGIGGIMLIAVIMDADWMLEGGNGFFNIASISNYFGRNIARVLMAFLSIIIIAAGLLIAWGHSN</sequence>
<feature type="transmembrane region" description="Helical" evidence="1">
    <location>
        <begin position="65"/>
        <end position="86"/>
    </location>
</feature>
<dbReference type="EMBL" id="LT634361">
    <property type="protein sequence ID" value="SFZ84324.1"/>
    <property type="molecule type" value="Genomic_DNA"/>
</dbReference>
<dbReference type="InterPro" id="IPR029087">
    <property type="entry name" value="Imm17"/>
</dbReference>
<dbReference type="RefSeq" id="WP_024741543.1">
    <property type="nucleotide sequence ID" value="NZ_BAUG01000029.1"/>
</dbReference>
<name>A0A2H1ECF8_9FLAO</name>
<evidence type="ECO:0000313" key="2">
    <source>
        <dbReference type="EMBL" id="SFZ84324.1"/>
    </source>
</evidence>
<evidence type="ECO:0000313" key="3">
    <source>
        <dbReference type="Proteomes" id="UP000231564"/>
    </source>
</evidence>
<keyword evidence="1" id="KW-1133">Transmembrane helix</keyword>
<feature type="transmembrane region" description="Helical" evidence="1">
    <location>
        <begin position="21"/>
        <end position="45"/>
    </location>
</feature>
<evidence type="ECO:0000256" key="1">
    <source>
        <dbReference type="SAM" id="Phobius"/>
    </source>
</evidence>
<proteinExistence type="predicted"/>
<keyword evidence="1" id="KW-0812">Transmembrane</keyword>
<gene>
    <name evidence="2" type="ORF">MARIT_2695</name>
</gene>
<keyword evidence="1" id="KW-0472">Membrane</keyword>
<evidence type="ECO:0008006" key="4">
    <source>
        <dbReference type="Google" id="ProtNLM"/>
    </source>
</evidence>
<reference evidence="2 3" key="1">
    <citation type="submission" date="2016-11" db="EMBL/GenBank/DDBJ databases">
        <authorList>
            <person name="Jaros S."/>
            <person name="Januszkiewicz K."/>
            <person name="Wedrychowicz H."/>
        </authorList>
    </citation>
    <scope>NUCLEOTIDE SEQUENCE [LARGE SCALE GENOMIC DNA]</scope>
    <source>
        <strain evidence="2">NCIMB 2154T</strain>
    </source>
</reference>
<protein>
    <recommendedName>
        <fullName evidence="4">Immunity protein 17</fullName>
    </recommendedName>
</protein>
<dbReference type="STRING" id="1349785.GCA_000509405_01133"/>
<accession>A0A2H1ECF8</accession>
<dbReference type="KEGG" id="tmar:MARIT_2695"/>
<dbReference type="Pfam" id="PF15562">
    <property type="entry name" value="Imm17"/>
    <property type="match status" value="1"/>
</dbReference>